<evidence type="ECO:0000256" key="4">
    <source>
        <dbReference type="SAM" id="Phobius"/>
    </source>
</evidence>
<sequence length="713" mass="80080">MNVFLTELKRRKVIKSMLAYLGIAWVILQVVEVFSGLIDMHPLVGPTVILTLTCGLPIVAYLSWHFDISLEGIHRTAEVDGESLKPLGPGSWLGLAGIAVLCVFIGLHFFTNISQEYKAGQEGQKQVMQADSIAVLPFTDQSPERDQDYLAAGLAEELTSILGRTEGFRVAASKSSQILAEKGLPPVDIGRRLKVQTVLTGSVRAQGNRIKIRVELVNTQNGHTLWTENFLREFSDVFKLESEISRAVVNLLQDKYIEAGSFQALSSTSNTDAYVMYLKGKAQYRLQTAESMKSARKLFEQSIALDPEYAQAYVALADTIALLAEGESRFGILDTHIAAQLARQNLDKAIVRQPDNAEAFAVKGYVEYMTEQYDTALTDLNKALSLNKNLSVAFMWRHFVHEALNHHEQALEDLQQAYEFDPVSRANLANLGFEYSRRGQHDKAKTYLTLLISDFPDYPQAYVNMADASYLAGEHAQSLENWLKAYALSKDNLNYRNSAANILIELGLTAKARQLVAEDDVTYQAFILARERNSEALEELLAFQVASDPDDHWAKMEQAIYLGWMGKTQQSAERFVELKSVIDQSDWYQMPFCSPAVEIAWAAQQLAIVKSADSPEFKQCEALLRIENKVFKDSYLLYLAARLSALKNDEQGFINHFNQALAAGWLQWWTEFDPLVNTLFTSSSEARKLLEQHNQKLATEKHKADKIDLAAYL</sequence>
<dbReference type="AlphaFoldDB" id="A0A1E8FD04"/>
<dbReference type="SUPFAM" id="SSF48439">
    <property type="entry name" value="Protein prenylyltransferase"/>
    <property type="match status" value="1"/>
</dbReference>
<evidence type="ECO:0000256" key="1">
    <source>
        <dbReference type="ARBA" id="ARBA00022737"/>
    </source>
</evidence>
<dbReference type="SMART" id="SM00028">
    <property type="entry name" value="TPR"/>
    <property type="match status" value="5"/>
</dbReference>
<keyword evidence="4" id="KW-0812">Transmembrane</keyword>
<dbReference type="PANTHER" id="PTHR44858">
    <property type="entry name" value="TETRATRICOPEPTIDE REPEAT PROTEIN 6"/>
    <property type="match status" value="1"/>
</dbReference>
<dbReference type="GO" id="GO:0046813">
    <property type="term" value="P:receptor-mediated virion attachment to host cell"/>
    <property type="evidence" value="ECO:0007669"/>
    <property type="project" value="TreeGrafter"/>
</dbReference>
<name>A0A1E8FD04_9ALTE</name>
<dbReference type="Gene3D" id="1.25.40.10">
    <property type="entry name" value="Tetratricopeptide repeat domain"/>
    <property type="match status" value="2"/>
</dbReference>
<dbReference type="OrthoDB" id="7052061at2"/>
<keyword evidence="6" id="KW-1185">Reference proteome</keyword>
<dbReference type="InterPro" id="IPR019734">
    <property type="entry name" value="TPR_rpt"/>
</dbReference>
<comment type="caution">
    <text evidence="5">The sequence shown here is derived from an EMBL/GenBank/DDBJ whole genome shotgun (WGS) entry which is preliminary data.</text>
</comment>
<dbReference type="GO" id="GO:0009279">
    <property type="term" value="C:cell outer membrane"/>
    <property type="evidence" value="ECO:0007669"/>
    <property type="project" value="TreeGrafter"/>
</dbReference>
<dbReference type="STRING" id="1856405.BFC17_19800"/>
<dbReference type="Proteomes" id="UP000176037">
    <property type="component" value="Unassembled WGS sequence"/>
</dbReference>
<protein>
    <recommendedName>
        <fullName evidence="7">FlgO domain-containing protein</fullName>
    </recommendedName>
</protein>
<dbReference type="PROSITE" id="PS50005">
    <property type="entry name" value="TPR"/>
    <property type="match status" value="1"/>
</dbReference>
<evidence type="ECO:0000313" key="6">
    <source>
        <dbReference type="Proteomes" id="UP000176037"/>
    </source>
</evidence>
<organism evidence="5 6">
    <name type="scientific">Alteromonas lipolytica</name>
    <dbReference type="NCBI Taxonomy" id="1856405"/>
    <lineage>
        <taxon>Bacteria</taxon>
        <taxon>Pseudomonadati</taxon>
        <taxon>Pseudomonadota</taxon>
        <taxon>Gammaproteobacteria</taxon>
        <taxon>Alteromonadales</taxon>
        <taxon>Alteromonadaceae</taxon>
        <taxon>Alteromonas/Salinimonas group</taxon>
        <taxon>Alteromonas</taxon>
    </lineage>
</organism>
<keyword evidence="4" id="KW-0472">Membrane</keyword>
<feature type="repeat" description="TPR" evidence="3">
    <location>
        <begin position="357"/>
        <end position="390"/>
    </location>
</feature>
<feature type="transmembrane region" description="Helical" evidence="4">
    <location>
        <begin position="18"/>
        <end position="38"/>
    </location>
</feature>
<feature type="transmembrane region" description="Helical" evidence="4">
    <location>
        <begin position="92"/>
        <end position="110"/>
    </location>
</feature>
<keyword evidence="2 3" id="KW-0802">TPR repeat</keyword>
<keyword evidence="1" id="KW-0677">Repeat</keyword>
<feature type="transmembrane region" description="Helical" evidence="4">
    <location>
        <begin position="44"/>
        <end position="64"/>
    </location>
</feature>
<gene>
    <name evidence="5" type="ORF">BFC17_19800</name>
</gene>
<keyword evidence="4" id="KW-1133">Transmembrane helix</keyword>
<dbReference type="RefSeq" id="WP_070176742.1">
    <property type="nucleotide sequence ID" value="NZ_BMJR01000003.1"/>
</dbReference>
<dbReference type="EMBL" id="MJIC01000014">
    <property type="protein sequence ID" value="OFI33815.1"/>
    <property type="molecule type" value="Genomic_DNA"/>
</dbReference>
<reference evidence="5 6" key="1">
    <citation type="submission" date="2016-09" db="EMBL/GenBank/DDBJ databases">
        <title>Alteromonas lipolytica, a new species isolated from sea water.</title>
        <authorList>
            <person name="Wu Y.-H."/>
            <person name="Cheng H."/>
            <person name="Xu X.-W."/>
        </authorList>
    </citation>
    <scope>NUCLEOTIDE SEQUENCE [LARGE SCALE GENOMIC DNA]</scope>
    <source>
        <strain evidence="5 6">JW12</strain>
    </source>
</reference>
<dbReference type="InterPro" id="IPR011990">
    <property type="entry name" value="TPR-like_helical_dom_sf"/>
</dbReference>
<evidence type="ECO:0000256" key="3">
    <source>
        <dbReference type="PROSITE-ProRule" id="PRU00339"/>
    </source>
</evidence>
<accession>A0A1E8FD04</accession>
<dbReference type="InterPro" id="IPR050498">
    <property type="entry name" value="Ycf3"/>
</dbReference>
<dbReference type="PANTHER" id="PTHR44858:SF1">
    <property type="entry name" value="UDP-N-ACETYLGLUCOSAMINE--PEPTIDE N-ACETYLGLUCOSAMINYLTRANSFERASE SPINDLY-RELATED"/>
    <property type="match status" value="1"/>
</dbReference>
<proteinExistence type="predicted"/>
<evidence type="ECO:0000256" key="2">
    <source>
        <dbReference type="ARBA" id="ARBA00022803"/>
    </source>
</evidence>
<evidence type="ECO:0000313" key="5">
    <source>
        <dbReference type="EMBL" id="OFI33815.1"/>
    </source>
</evidence>
<dbReference type="Gene3D" id="3.40.50.10070">
    <property type="entry name" value="TolB, N-terminal domain"/>
    <property type="match status" value="1"/>
</dbReference>
<evidence type="ECO:0008006" key="7">
    <source>
        <dbReference type="Google" id="ProtNLM"/>
    </source>
</evidence>